<feature type="region of interest" description="Disordered" evidence="2">
    <location>
        <begin position="1"/>
        <end position="122"/>
    </location>
</feature>
<evidence type="ECO:0000313" key="5">
    <source>
        <dbReference type="Proteomes" id="UP000028924"/>
    </source>
</evidence>
<dbReference type="Proteomes" id="UP000028924">
    <property type="component" value="Unassembled WGS sequence"/>
</dbReference>
<dbReference type="OrthoDB" id="78296at2759"/>
<dbReference type="RefSeq" id="XP_011398152.1">
    <property type="nucleotide sequence ID" value="XM_011399850.1"/>
</dbReference>
<dbReference type="PANTHER" id="PTHR13275">
    <property type="entry name" value="YL-1 PROTEIN TRANSCRIPTION FACTOR-LIKE 1"/>
    <property type="match status" value="1"/>
</dbReference>
<dbReference type="InterPro" id="IPR046757">
    <property type="entry name" value="YL1_N"/>
</dbReference>
<dbReference type="GO" id="GO:0005634">
    <property type="term" value="C:nucleus"/>
    <property type="evidence" value="ECO:0007669"/>
    <property type="project" value="TreeGrafter"/>
</dbReference>
<dbReference type="KEGG" id="apro:F751_3940"/>
<dbReference type="eggNOG" id="KOG2897">
    <property type="taxonomic scope" value="Eukaryota"/>
</dbReference>
<dbReference type="EMBL" id="KL662114">
    <property type="protein sequence ID" value="KFM25260.1"/>
    <property type="molecule type" value="Genomic_DNA"/>
</dbReference>
<evidence type="ECO:0000256" key="2">
    <source>
        <dbReference type="SAM" id="MobiDB-lite"/>
    </source>
</evidence>
<dbReference type="AlphaFoldDB" id="A0A087SHQ6"/>
<dbReference type="SMART" id="SM00993">
    <property type="entry name" value="YL1_C"/>
    <property type="match status" value="1"/>
</dbReference>
<sequence>MGGLTTREMPDRKTRANRYAAGEVLAEDEDGDQDFWGQEFFAEEAADEAYETESEPEDRLDQDFDEPEEEPGSGEDSDAAEAAVREPKRKALKPPDPGERRGVRASTRARVEDGEAERRRANDQAELLAEAARTEIENLRSLAALEAAAAEVRASADVQRTRYVGPMLRWASRRVGDTEQTTLEVRNMALPPELERQVAPEPPPPARCAVTGALARYRDPVSGAPYADLQAFRLLRQGRA</sequence>
<proteinExistence type="inferred from homology"/>
<keyword evidence="5" id="KW-1185">Reference proteome</keyword>
<dbReference type="InterPro" id="IPR013272">
    <property type="entry name" value="Vps72/YL1_C"/>
</dbReference>
<dbReference type="PANTHER" id="PTHR13275:SF4">
    <property type="entry name" value="VACUOLAR PROTEIN SORTING-ASSOCIATED PROTEIN 72 HOMOLOG"/>
    <property type="match status" value="1"/>
</dbReference>
<feature type="compositionally biased region" description="Acidic residues" evidence="2">
    <location>
        <begin position="63"/>
        <end position="79"/>
    </location>
</feature>
<gene>
    <name evidence="4" type="ORF">F751_3940</name>
</gene>
<protein>
    <submittedName>
        <fullName evidence="4">Vacuolar protein sorting-associated protein 72-like protein</fullName>
    </submittedName>
</protein>
<feature type="compositionally biased region" description="Basic and acidic residues" evidence="2">
    <location>
        <begin position="109"/>
        <end position="122"/>
    </location>
</feature>
<feature type="domain" description="Vps72/YL1 C-terminal" evidence="3">
    <location>
        <begin position="206"/>
        <end position="235"/>
    </location>
</feature>
<evidence type="ECO:0000313" key="4">
    <source>
        <dbReference type="EMBL" id="KFM25260.1"/>
    </source>
</evidence>
<accession>A0A087SHQ6</accession>
<dbReference type="GeneID" id="23615331"/>
<comment type="similarity">
    <text evidence="1">Belongs to the VPS72/YL1 family.</text>
</comment>
<evidence type="ECO:0000259" key="3">
    <source>
        <dbReference type="SMART" id="SM00993"/>
    </source>
</evidence>
<reference evidence="4 5" key="1">
    <citation type="journal article" date="2014" name="BMC Genomics">
        <title>Oil accumulation mechanisms of the oleaginous microalga Chlorella protothecoides revealed through its genome, transcriptomes, and proteomes.</title>
        <authorList>
            <person name="Gao C."/>
            <person name="Wang Y."/>
            <person name="Shen Y."/>
            <person name="Yan D."/>
            <person name="He X."/>
            <person name="Dai J."/>
            <person name="Wu Q."/>
        </authorList>
    </citation>
    <scope>NUCLEOTIDE SEQUENCE [LARGE SCALE GENOMIC DNA]</scope>
    <source>
        <strain evidence="4 5">0710</strain>
    </source>
</reference>
<evidence type="ECO:0000256" key="1">
    <source>
        <dbReference type="ARBA" id="ARBA00006832"/>
    </source>
</evidence>
<dbReference type="Pfam" id="PF05764">
    <property type="entry name" value="YL1"/>
    <property type="match status" value="1"/>
</dbReference>
<dbReference type="STRING" id="3075.A0A087SHQ6"/>
<name>A0A087SHQ6_AUXPR</name>
<organism evidence="4 5">
    <name type="scientific">Auxenochlorella protothecoides</name>
    <name type="common">Green microalga</name>
    <name type="synonym">Chlorella protothecoides</name>
    <dbReference type="NCBI Taxonomy" id="3075"/>
    <lineage>
        <taxon>Eukaryota</taxon>
        <taxon>Viridiplantae</taxon>
        <taxon>Chlorophyta</taxon>
        <taxon>core chlorophytes</taxon>
        <taxon>Trebouxiophyceae</taxon>
        <taxon>Chlorellales</taxon>
        <taxon>Chlorellaceae</taxon>
        <taxon>Auxenochlorella</taxon>
    </lineage>
</organism>
<feature type="compositionally biased region" description="Acidic residues" evidence="2">
    <location>
        <begin position="41"/>
        <end position="56"/>
    </location>
</feature>
<dbReference type="Pfam" id="PF08265">
    <property type="entry name" value="YL1_C"/>
    <property type="match status" value="1"/>
</dbReference>